<dbReference type="Proteomes" id="UP000708148">
    <property type="component" value="Unassembled WGS sequence"/>
</dbReference>
<accession>A0A8S1JBV2</accession>
<name>A0A8S1JBV2_9CHLO</name>
<keyword evidence="3" id="KW-1185">Reference proteome</keyword>
<evidence type="ECO:0000313" key="3">
    <source>
        <dbReference type="Proteomes" id="UP000708148"/>
    </source>
</evidence>
<dbReference type="Pfam" id="PF13517">
    <property type="entry name" value="FG-GAP_3"/>
    <property type="match status" value="2"/>
</dbReference>
<reference evidence="2" key="1">
    <citation type="submission" date="2020-12" db="EMBL/GenBank/DDBJ databases">
        <authorList>
            <person name="Iha C."/>
        </authorList>
    </citation>
    <scope>NUCLEOTIDE SEQUENCE</scope>
</reference>
<evidence type="ECO:0008006" key="4">
    <source>
        <dbReference type="Google" id="ProtNLM"/>
    </source>
</evidence>
<protein>
    <recommendedName>
        <fullName evidence="4">ASPIC/UnbV domain-containing protein</fullName>
    </recommendedName>
</protein>
<dbReference type="EMBL" id="CAJHUC010003006">
    <property type="protein sequence ID" value="CAD7705045.1"/>
    <property type="molecule type" value="Genomic_DNA"/>
</dbReference>
<dbReference type="Gene3D" id="2.130.10.130">
    <property type="entry name" value="Integrin alpha, N-terminal"/>
    <property type="match status" value="2"/>
</dbReference>
<gene>
    <name evidence="2" type="ORF">OSTQU699_LOCUS10400</name>
</gene>
<dbReference type="OrthoDB" id="10022113at2759"/>
<keyword evidence="1" id="KW-0732">Signal</keyword>
<dbReference type="PANTHER" id="PTHR46580">
    <property type="entry name" value="SENSOR KINASE-RELATED"/>
    <property type="match status" value="1"/>
</dbReference>
<evidence type="ECO:0000256" key="1">
    <source>
        <dbReference type="ARBA" id="ARBA00022729"/>
    </source>
</evidence>
<comment type="caution">
    <text evidence="2">The sequence shown here is derived from an EMBL/GenBank/DDBJ whole genome shotgun (WGS) entry which is preliminary data.</text>
</comment>
<dbReference type="SUPFAM" id="SSF69318">
    <property type="entry name" value="Integrin alpha N-terminal domain"/>
    <property type="match status" value="2"/>
</dbReference>
<dbReference type="InterPro" id="IPR013517">
    <property type="entry name" value="FG-GAP"/>
</dbReference>
<dbReference type="InterPro" id="IPR028994">
    <property type="entry name" value="Integrin_alpha_N"/>
</dbReference>
<sequence>MESIDKNCAALLCSKRYVIHVLHFEGNQLRAMRKLLHAIAVESIKFERLDDSSVSGFERTPSTWSKLYEEGVKNMTEMPVGFVEENLRGMPTRAYGWPGAIILDIDNDGDLDIFVPSGPGQQHSLFLNRLIEDGELSFSTSCRGGACAGRWGLGFANMDGNGVCAGDIDNDGDQDIVILNFGAPWQLLRNDGRQFTEITITQENVTSGAAPSSCTFGDVDGDGLVDLFITAVPDFPNLSKALTTSTSEFNKRSKLFMNKGPDADEHFADETETRGFGGIDPNITWSAAFVDFDFDGDVDLFLFDNGGLSSPELGERGFVHVWINDGKGQFEIVHPDQTNLNAGSNRGHAFGDFNCDGHLDFFSTRQGSFEGVIFDLLRAGVFGRPPLKGGVATVARNATALWFFGEGDGKFREVPAPEDPDGNILYLPMGWGIAGFDMENDGDQDLVFAGGAVSFPVQLGGAGAVLENVDCSGTFRRSEALPEGAYSSVMTSGLSAGDLNNDGFMDFVVVADTSVPENADGTSPLMSFSSFLNDTNVEELSKSPFFEDAKAYPTFYNLETVEVEWSGAVDAEGDPIPNGGGRVFIEVNDADSSNNWVKVKPRGSVGDLEDGRVNRDGTGAMLFFTPEGGNTVMVPHATGHIHGAHDKAHIFGLGEATEGQLTVLWPGNVYNTLKVVANEVVVLAEIPCDCRTAEEGDGDYETCLLTGVDNLKRRGVIDDVMRERMFDSMIEGCP</sequence>
<organism evidence="2 3">
    <name type="scientific">Ostreobium quekettii</name>
    <dbReference type="NCBI Taxonomy" id="121088"/>
    <lineage>
        <taxon>Eukaryota</taxon>
        <taxon>Viridiplantae</taxon>
        <taxon>Chlorophyta</taxon>
        <taxon>core chlorophytes</taxon>
        <taxon>Ulvophyceae</taxon>
        <taxon>TCBD clade</taxon>
        <taxon>Bryopsidales</taxon>
        <taxon>Ostreobineae</taxon>
        <taxon>Ostreobiaceae</taxon>
        <taxon>Ostreobium</taxon>
    </lineage>
</organism>
<evidence type="ECO:0000313" key="2">
    <source>
        <dbReference type="EMBL" id="CAD7705045.1"/>
    </source>
</evidence>
<dbReference type="AlphaFoldDB" id="A0A8S1JBV2"/>
<proteinExistence type="predicted"/>